<evidence type="ECO:0000313" key="1">
    <source>
        <dbReference type="EMBL" id="DAE01321.1"/>
    </source>
</evidence>
<sequence length="216" mass="25887">MRPIKWIVMKFLFLHLDNNKTFLNLKGVQIMKDQPITSKFTSVNSSKLPRIYNHIDWSQLKYDKIWCENAFSYCETFGTPLIVYDWGCGRYPEVIGDFLKCKNIKYIGYDPYWYPDGYRNYPDEGYGFPSADVFICSNVLNVICDWTEVKRISQMLRNQYRPFFITVYEGTKSCIGQETRKDCWRWNKPIESYIMNYKDVIKKKVLTNEKYKSYII</sequence>
<protein>
    <submittedName>
        <fullName evidence="1">O-methyltransferase domain protein</fullName>
    </submittedName>
</protein>
<dbReference type="EMBL" id="BK015323">
    <property type="protein sequence ID" value="DAE01321.1"/>
    <property type="molecule type" value="Genomic_DNA"/>
</dbReference>
<reference evidence="1" key="1">
    <citation type="journal article" date="2021" name="Proc. Natl. Acad. Sci. U.S.A.">
        <title>A Catalog of Tens of Thousands of Viruses from Human Metagenomes Reveals Hidden Associations with Chronic Diseases.</title>
        <authorList>
            <person name="Tisza M.J."/>
            <person name="Buck C.B."/>
        </authorList>
    </citation>
    <scope>NUCLEOTIDE SEQUENCE</scope>
    <source>
        <strain evidence="1">CtJcm18</strain>
    </source>
</reference>
<organism evidence="1">
    <name type="scientific">Siphoviridae sp. ctJcm18</name>
    <dbReference type="NCBI Taxonomy" id="2825433"/>
    <lineage>
        <taxon>Viruses</taxon>
        <taxon>Duplodnaviria</taxon>
        <taxon>Heunggongvirae</taxon>
        <taxon>Uroviricota</taxon>
        <taxon>Caudoviricetes</taxon>
    </lineage>
</organism>
<accession>A0A8S5P4G2</accession>
<name>A0A8S5P4G2_9CAUD</name>
<proteinExistence type="predicted"/>